<name>A0A6J5LYW7_9CAUD</name>
<accession>A0A6J5LYW7</accession>
<dbReference type="EMBL" id="LR796351">
    <property type="protein sequence ID" value="CAB4139082.1"/>
    <property type="molecule type" value="Genomic_DNA"/>
</dbReference>
<sequence length="202" mass="22244">MPLITILSATGIRDKKKIGSLAIDCVIDENITLSTNVTTAPIETGESVTDHAFNEPLKLSVTGVISDSDPARALQNLSNIVRTAVTNPRDILNTIKNTYKTLPRLEAYETLRQMHIERTPIDVVMGLETYTNMMIENINIARNADSGDALFFSCDMIQVTILPRVASLTTGGKVNKGRKQGTVASNSQYNVLNRIRQRLPFP</sequence>
<organism evidence="2">
    <name type="scientific">uncultured Caudovirales phage</name>
    <dbReference type="NCBI Taxonomy" id="2100421"/>
    <lineage>
        <taxon>Viruses</taxon>
        <taxon>Duplodnaviria</taxon>
        <taxon>Heunggongvirae</taxon>
        <taxon>Uroviricota</taxon>
        <taxon>Caudoviricetes</taxon>
        <taxon>Peduoviridae</taxon>
        <taxon>Maltschvirus</taxon>
        <taxon>Maltschvirus maltsch</taxon>
    </lineage>
</organism>
<protein>
    <recommendedName>
        <fullName evidence="1">Dit-like phage tail protein N-terminal domain-containing protein</fullName>
    </recommendedName>
</protein>
<feature type="domain" description="Dit-like phage tail protein N-terminal" evidence="1">
    <location>
        <begin position="24"/>
        <end position="161"/>
    </location>
</feature>
<proteinExistence type="predicted"/>
<evidence type="ECO:0000313" key="2">
    <source>
        <dbReference type="EMBL" id="CAB4139082.1"/>
    </source>
</evidence>
<evidence type="ECO:0000259" key="1">
    <source>
        <dbReference type="Pfam" id="PF21821"/>
    </source>
</evidence>
<reference evidence="2" key="1">
    <citation type="submission" date="2020-04" db="EMBL/GenBank/DDBJ databases">
        <authorList>
            <person name="Chiriac C."/>
            <person name="Salcher M."/>
            <person name="Ghai R."/>
            <person name="Kavagutti S V."/>
        </authorList>
    </citation>
    <scope>NUCLEOTIDE SEQUENCE</scope>
</reference>
<dbReference type="InterPro" id="IPR048494">
    <property type="entry name" value="Dit-like_N"/>
</dbReference>
<gene>
    <name evidence="2" type="ORF">UFOVP338_13</name>
</gene>
<dbReference type="Pfam" id="PF21821">
    <property type="entry name" value="Dit_like"/>
    <property type="match status" value="1"/>
</dbReference>